<dbReference type="GO" id="GO:0006695">
    <property type="term" value="P:cholesterol biosynthetic process"/>
    <property type="evidence" value="ECO:0007669"/>
    <property type="project" value="UniProtKB-KW"/>
</dbReference>
<dbReference type="PANTHER" id="PTHR13101:SF1">
    <property type="entry name" value="PHOSPHOMEVALONATE KINASE"/>
    <property type="match status" value="1"/>
</dbReference>
<dbReference type="InterPro" id="IPR005919">
    <property type="entry name" value="Pmev_kin_anim"/>
</dbReference>
<keyword evidence="16" id="KW-0753">Steroid metabolism</keyword>
<dbReference type="GeneTree" id="ENSGT00390000014801"/>
<reference evidence="18" key="1">
    <citation type="submission" date="2025-08" db="UniProtKB">
        <authorList>
            <consortium name="Ensembl"/>
        </authorList>
    </citation>
    <scope>IDENTIFICATION</scope>
</reference>
<keyword evidence="13" id="KW-0756">Sterol biosynthesis</keyword>
<dbReference type="AlphaFoldDB" id="A0A3B3U743"/>
<evidence type="ECO:0000313" key="18">
    <source>
        <dbReference type="Ensembl" id="ENSPLAP00000008424.1"/>
    </source>
</evidence>
<evidence type="ECO:0000256" key="12">
    <source>
        <dbReference type="ARBA" id="ARBA00022955"/>
    </source>
</evidence>
<keyword evidence="6" id="KW-0153">Cholesterol metabolism</keyword>
<evidence type="ECO:0000256" key="1">
    <source>
        <dbReference type="ARBA" id="ARBA00004514"/>
    </source>
</evidence>
<dbReference type="InterPro" id="IPR027417">
    <property type="entry name" value="P-loop_NTPase"/>
</dbReference>
<dbReference type="PANTHER" id="PTHR13101">
    <property type="entry name" value="PHOSPHOMEVALONATE KINASE"/>
    <property type="match status" value="1"/>
</dbReference>
<comment type="pathway">
    <text evidence="2">Isoprenoid biosynthesis; isopentenyl diphosphate biosynthesis via mevalonate pathway; isopentenyl diphosphate from (R)-mevalonate: step 2/3.</text>
</comment>
<accession>A0A3B3U743</accession>
<name>A0A3B3U743_9TELE</name>
<evidence type="ECO:0000256" key="14">
    <source>
        <dbReference type="ARBA" id="ARBA00023098"/>
    </source>
</evidence>
<protein>
    <recommendedName>
        <fullName evidence="17">Phosphomevalonate kinase</fullName>
        <ecNumber evidence="3">2.7.4.2</ecNumber>
    </recommendedName>
</protein>
<evidence type="ECO:0000256" key="2">
    <source>
        <dbReference type="ARBA" id="ARBA00005017"/>
    </source>
</evidence>
<reference evidence="18" key="2">
    <citation type="submission" date="2025-09" db="UniProtKB">
        <authorList>
            <consortium name="Ensembl"/>
        </authorList>
    </citation>
    <scope>IDENTIFICATION</scope>
</reference>
<dbReference type="Proteomes" id="UP000261500">
    <property type="component" value="Unplaced"/>
</dbReference>
<dbReference type="STRING" id="48699.ENSPLAP00000008424"/>
<evidence type="ECO:0000256" key="7">
    <source>
        <dbReference type="ARBA" id="ARBA00022679"/>
    </source>
</evidence>
<keyword evidence="5" id="KW-0444">Lipid biosynthesis</keyword>
<evidence type="ECO:0000256" key="6">
    <source>
        <dbReference type="ARBA" id="ARBA00022548"/>
    </source>
</evidence>
<evidence type="ECO:0000313" key="19">
    <source>
        <dbReference type="Proteomes" id="UP000261500"/>
    </source>
</evidence>
<evidence type="ECO:0000256" key="16">
    <source>
        <dbReference type="ARBA" id="ARBA00023221"/>
    </source>
</evidence>
<keyword evidence="11" id="KW-0067">ATP-binding</keyword>
<keyword evidence="15" id="KW-1207">Sterol metabolism</keyword>
<organism evidence="18 19">
    <name type="scientific">Poecilia latipinna</name>
    <name type="common">sailfin molly</name>
    <dbReference type="NCBI Taxonomy" id="48699"/>
    <lineage>
        <taxon>Eukaryota</taxon>
        <taxon>Metazoa</taxon>
        <taxon>Chordata</taxon>
        <taxon>Craniata</taxon>
        <taxon>Vertebrata</taxon>
        <taxon>Euteleostomi</taxon>
        <taxon>Actinopterygii</taxon>
        <taxon>Neopterygii</taxon>
        <taxon>Teleostei</taxon>
        <taxon>Neoteleostei</taxon>
        <taxon>Acanthomorphata</taxon>
        <taxon>Ovalentaria</taxon>
        <taxon>Atherinomorphae</taxon>
        <taxon>Cyprinodontiformes</taxon>
        <taxon>Poeciliidae</taxon>
        <taxon>Poeciliinae</taxon>
        <taxon>Poecilia</taxon>
    </lineage>
</organism>
<proteinExistence type="predicted"/>
<keyword evidence="10" id="KW-0152">Cholesterol biosynthesis</keyword>
<keyword evidence="7" id="KW-0808">Transferase</keyword>
<dbReference type="GO" id="GO:0005524">
    <property type="term" value="F:ATP binding"/>
    <property type="evidence" value="ECO:0007669"/>
    <property type="project" value="UniProtKB-KW"/>
</dbReference>
<keyword evidence="4" id="KW-0963">Cytoplasm</keyword>
<sequence>MVRSGSDDGHMVLRVEPVLPRFQQNLLVHLAPEEKSFPVRFRFWSGPRTEPTAPQVDRQMENRASGPELVLVFSGKRKSGKDYITDMIQDRLGPEMCAVLRLSGPLKQQYAQERGLDLNRLLGSGPYKERYRADMIRWGEDRRNRDPGFFCRLATRGAQQPVWVVSDARRQSDLQWFQSEFPRQTRSVRVQCSEETRGQRGWSFTPGTPTHLSLSLCVPRSRLPAQIFTCPSGVDDAESECGLDRGVEFDWIIRNEADAPSLDQQLQPILRAAQEAAAAAQEVAVLRHDQ</sequence>
<comment type="subcellular location">
    <subcellularLocation>
        <location evidence="1">Cytoplasm</location>
        <location evidence="1">Cytosol</location>
    </subcellularLocation>
</comment>
<keyword evidence="19" id="KW-1185">Reference proteome</keyword>
<dbReference type="GO" id="GO:0005829">
    <property type="term" value="C:cytosol"/>
    <property type="evidence" value="ECO:0007669"/>
    <property type="project" value="UniProtKB-SubCell"/>
</dbReference>
<keyword evidence="14" id="KW-0443">Lipid metabolism</keyword>
<evidence type="ECO:0000256" key="8">
    <source>
        <dbReference type="ARBA" id="ARBA00022741"/>
    </source>
</evidence>
<evidence type="ECO:0000256" key="5">
    <source>
        <dbReference type="ARBA" id="ARBA00022516"/>
    </source>
</evidence>
<dbReference type="Pfam" id="PF04275">
    <property type="entry name" value="P-mevalo_kinase"/>
    <property type="match status" value="1"/>
</dbReference>
<dbReference type="GO" id="GO:0004631">
    <property type="term" value="F:phosphomevalonate kinase activity"/>
    <property type="evidence" value="ECO:0007669"/>
    <property type="project" value="UniProtKB-EC"/>
</dbReference>
<keyword evidence="9" id="KW-0418">Kinase</keyword>
<dbReference type="EC" id="2.7.4.2" evidence="3"/>
<dbReference type="GO" id="GO:0019287">
    <property type="term" value="P:isopentenyl diphosphate biosynthetic process, mevalonate pathway"/>
    <property type="evidence" value="ECO:0007669"/>
    <property type="project" value="UniProtKB-UniPathway"/>
</dbReference>
<dbReference type="Gene3D" id="3.40.50.300">
    <property type="entry name" value="P-loop containing nucleotide triphosphate hydrolases"/>
    <property type="match status" value="1"/>
</dbReference>
<evidence type="ECO:0000256" key="17">
    <source>
        <dbReference type="ARBA" id="ARBA00034549"/>
    </source>
</evidence>
<dbReference type="Ensembl" id="ENSPLAT00000002903.1">
    <property type="protein sequence ID" value="ENSPLAP00000008424.1"/>
    <property type="gene ID" value="ENSPLAG00000010980.1"/>
</dbReference>
<evidence type="ECO:0000256" key="10">
    <source>
        <dbReference type="ARBA" id="ARBA00022778"/>
    </source>
</evidence>
<evidence type="ECO:0000256" key="13">
    <source>
        <dbReference type="ARBA" id="ARBA00023011"/>
    </source>
</evidence>
<dbReference type="NCBIfam" id="TIGR01223">
    <property type="entry name" value="Pmev_kin_anim"/>
    <property type="match status" value="1"/>
</dbReference>
<keyword evidence="8" id="KW-0547">Nucleotide-binding</keyword>
<dbReference type="UniPathway" id="UPA00057">
    <property type="reaction ID" value="UER00099"/>
</dbReference>
<evidence type="ECO:0000256" key="3">
    <source>
        <dbReference type="ARBA" id="ARBA00012958"/>
    </source>
</evidence>
<evidence type="ECO:0000256" key="4">
    <source>
        <dbReference type="ARBA" id="ARBA00022490"/>
    </source>
</evidence>
<evidence type="ECO:0000256" key="15">
    <source>
        <dbReference type="ARBA" id="ARBA00023166"/>
    </source>
</evidence>
<evidence type="ECO:0000256" key="11">
    <source>
        <dbReference type="ARBA" id="ARBA00022840"/>
    </source>
</evidence>
<keyword evidence="12" id="KW-0752">Steroid biosynthesis</keyword>
<evidence type="ECO:0000256" key="9">
    <source>
        <dbReference type="ARBA" id="ARBA00022777"/>
    </source>
</evidence>